<evidence type="ECO:0000256" key="2">
    <source>
        <dbReference type="SAM" id="Phobius"/>
    </source>
</evidence>
<dbReference type="Proteomes" id="UP000006039">
    <property type="component" value="Unassembled WGS sequence"/>
</dbReference>
<dbReference type="OrthoDB" id="5209965at2759"/>
<sequence>MDDNVSVKKAAIIIMIRSIPINVSINISISISINIANIIANIIINTNNAQNSSRTFHHEGAGAHAWQRSEEALGKQAQGHKTTTGKGQAGQGVTPASTGAQTGGDDRAAAAAAAATARGGEAVRPQTADAASDEHECVWKERYLVLASEVHELRVAMSDLRASELAWHEAHDVALGRGDEDELGLEGLTIVVHMKGKDDLVINTDLREA</sequence>
<feature type="compositionally biased region" description="Low complexity" evidence="1">
    <location>
        <begin position="109"/>
        <end position="122"/>
    </location>
</feature>
<proteinExistence type="predicted"/>
<dbReference type="VEuPathDB" id="FungiDB:GGTG_08161"/>
<dbReference type="AlphaFoldDB" id="J3P3S6"/>
<protein>
    <submittedName>
        <fullName evidence="3 4">Uncharacterized protein</fullName>
    </submittedName>
</protein>
<dbReference type="RefSeq" id="XP_009224264.1">
    <property type="nucleotide sequence ID" value="XM_009226000.1"/>
</dbReference>
<accession>J3P3S6</accession>
<feature type="compositionally biased region" description="Low complexity" evidence="1">
    <location>
        <begin position="74"/>
        <end position="86"/>
    </location>
</feature>
<gene>
    <name evidence="4" type="primary">20348619</name>
    <name evidence="3" type="ORF">GGTG_08161</name>
</gene>
<keyword evidence="2" id="KW-0472">Membrane</keyword>
<feature type="region of interest" description="Disordered" evidence="1">
    <location>
        <begin position="54"/>
        <end position="131"/>
    </location>
</feature>
<keyword evidence="2" id="KW-0812">Transmembrane</keyword>
<keyword evidence="5" id="KW-1185">Reference proteome</keyword>
<feature type="transmembrane region" description="Helical" evidence="2">
    <location>
        <begin position="21"/>
        <end position="44"/>
    </location>
</feature>
<dbReference type="EnsemblFungi" id="EJT74320">
    <property type="protein sequence ID" value="EJT74320"/>
    <property type="gene ID" value="GGTG_08161"/>
</dbReference>
<keyword evidence="2" id="KW-1133">Transmembrane helix</keyword>
<reference evidence="5" key="1">
    <citation type="submission" date="2010-07" db="EMBL/GenBank/DDBJ databases">
        <title>The genome sequence of Gaeumannomyces graminis var. tritici strain R3-111a-1.</title>
        <authorList>
            <consortium name="The Broad Institute Genome Sequencing Platform"/>
            <person name="Ma L.-J."/>
            <person name="Dead R."/>
            <person name="Young S."/>
            <person name="Zeng Q."/>
            <person name="Koehrsen M."/>
            <person name="Alvarado L."/>
            <person name="Berlin A."/>
            <person name="Chapman S.B."/>
            <person name="Chen Z."/>
            <person name="Freedman E."/>
            <person name="Gellesch M."/>
            <person name="Goldberg J."/>
            <person name="Griggs A."/>
            <person name="Gujja S."/>
            <person name="Heilman E.R."/>
            <person name="Heiman D."/>
            <person name="Hepburn T."/>
            <person name="Howarth C."/>
            <person name="Jen D."/>
            <person name="Larson L."/>
            <person name="Mehta T."/>
            <person name="Neiman D."/>
            <person name="Pearson M."/>
            <person name="Roberts A."/>
            <person name="Saif S."/>
            <person name="Shea T."/>
            <person name="Shenoy N."/>
            <person name="Sisk P."/>
            <person name="Stolte C."/>
            <person name="Sykes S."/>
            <person name="Walk T."/>
            <person name="White J."/>
            <person name="Yandava C."/>
            <person name="Haas B."/>
            <person name="Nusbaum C."/>
            <person name="Birren B."/>
        </authorList>
    </citation>
    <scope>NUCLEOTIDE SEQUENCE [LARGE SCALE GENOMIC DNA]</scope>
    <source>
        <strain evidence="5">R3-111a-1</strain>
    </source>
</reference>
<reference evidence="3" key="2">
    <citation type="submission" date="2010-07" db="EMBL/GenBank/DDBJ databases">
        <authorList>
            <consortium name="The Broad Institute Genome Sequencing Platform"/>
            <consortium name="Broad Institute Genome Sequencing Center for Infectious Disease"/>
            <person name="Ma L.-J."/>
            <person name="Dead R."/>
            <person name="Young S."/>
            <person name="Zeng Q."/>
            <person name="Koehrsen M."/>
            <person name="Alvarado L."/>
            <person name="Berlin A."/>
            <person name="Chapman S.B."/>
            <person name="Chen Z."/>
            <person name="Freedman E."/>
            <person name="Gellesch M."/>
            <person name="Goldberg J."/>
            <person name="Griggs A."/>
            <person name="Gujja S."/>
            <person name="Heilman E.R."/>
            <person name="Heiman D."/>
            <person name="Hepburn T."/>
            <person name="Howarth C."/>
            <person name="Jen D."/>
            <person name="Larson L."/>
            <person name="Mehta T."/>
            <person name="Neiman D."/>
            <person name="Pearson M."/>
            <person name="Roberts A."/>
            <person name="Saif S."/>
            <person name="Shea T."/>
            <person name="Shenoy N."/>
            <person name="Sisk P."/>
            <person name="Stolte C."/>
            <person name="Sykes S."/>
            <person name="Walk T."/>
            <person name="White J."/>
            <person name="Yandava C."/>
            <person name="Haas B."/>
            <person name="Nusbaum C."/>
            <person name="Birren B."/>
        </authorList>
    </citation>
    <scope>NUCLEOTIDE SEQUENCE</scope>
    <source>
        <strain evidence="3">R3-111a-1</strain>
    </source>
</reference>
<dbReference type="EMBL" id="GL385398">
    <property type="protein sequence ID" value="EJT74320.1"/>
    <property type="molecule type" value="Genomic_DNA"/>
</dbReference>
<name>J3P3S6_GAET3</name>
<organism evidence="3">
    <name type="scientific">Gaeumannomyces tritici (strain R3-111a-1)</name>
    <name type="common">Wheat and barley take-all root rot fungus</name>
    <name type="synonym">Gaeumannomyces graminis var. tritici</name>
    <dbReference type="NCBI Taxonomy" id="644352"/>
    <lineage>
        <taxon>Eukaryota</taxon>
        <taxon>Fungi</taxon>
        <taxon>Dikarya</taxon>
        <taxon>Ascomycota</taxon>
        <taxon>Pezizomycotina</taxon>
        <taxon>Sordariomycetes</taxon>
        <taxon>Sordariomycetidae</taxon>
        <taxon>Magnaporthales</taxon>
        <taxon>Magnaporthaceae</taxon>
        <taxon>Gaeumannomyces</taxon>
    </lineage>
</organism>
<evidence type="ECO:0000313" key="4">
    <source>
        <dbReference type="EnsemblFungi" id="EJT74320"/>
    </source>
</evidence>
<dbReference type="STRING" id="644352.J3P3S6"/>
<evidence type="ECO:0000313" key="5">
    <source>
        <dbReference type="Proteomes" id="UP000006039"/>
    </source>
</evidence>
<evidence type="ECO:0000313" key="3">
    <source>
        <dbReference type="EMBL" id="EJT74320.1"/>
    </source>
</evidence>
<dbReference type="HOGENOM" id="CLU_1315489_0_0_1"/>
<reference evidence="4" key="4">
    <citation type="journal article" date="2015" name="G3 (Bethesda)">
        <title>Genome sequences of three phytopathogenic species of the Magnaporthaceae family of fungi.</title>
        <authorList>
            <person name="Okagaki L.H."/>
            <person name="Nunes C.C."/>
            <person name="Sailsbery J."/>
            <person name="Clay B."/>
            <person name="Brown D."/>
            <person name="John T."/>
            <person name="Oh Y."/>
            <person name="Young N."/>
            <person name="Fitzgerald M."/>
            <person name="Haas B.J."/>
            <person name="Zeng Q."/>
            <person name="Young S."/>
            <person name="Adiconis X."/>
            <person name="Fan L."/>
            <person name="Levin J.Z."/>
            <person name="Mitchell T.K."/>
            <person name="Okubara P.A."/>
            <person name="Farman M.L."/>
            <person name="Kohn L.M."/>
            <person name="Birren B."/>
            <person name="Ma L.-J."/>
            <person name="Dean R.A."/>
        </authorList>
    </citation>
    <scope>NUCLEOTIDE SEQUENCE</scope>
    <source>
        <strain evidence="4">R3-111a-1</strain>
    </source>
</reference>
<reference evidence="3" key="3">
    <citation type="submission" date="2010-09" db="EMBL/GenBank/DDBJ databases">
        <title>Annotation of Gaeumannomyces graminis var. tritici R3-111a-1.</title>
        <authorList>
            <consortium name="The Broad Institute Genome Sequencing Platform"/>
            <person name="Ma L.-J."/>
            <person name="Dead R."/>
            <person name="Young S.K."/>
            <person name="Zeng Q."/>
            <person name="Gargeya S."/>
            <person name="Fitzgerald M."/>
            <person name="Haas B."/>
            <person name="Abouelleil A."/>
            <person name="Alvarado L."/>
            <person name="Arachchi H.M."/>
            <person name="Berlin A."/>
            <person name="Brown A."/>
            <person name="Chapman S.B."/>
            <person name="Chen Z."/>
            <person name="Dunbar C."/>
            <person name="Freedman E."/>
            <person name="Gearin G."/>
            <person name="Gellesch M."/>
            <person name="Goldberg J."/>
            <person name="Griggs A."/>
            <person name="Gujja S."/>
            <person name="Heiman D."/>
            <person name="Howarth C."/>
            <person name="Larson L."/>
            <person name="Lui A."/>
            <person name="MacDonald P.J.P."/>
            <person name="Mehta T."/>
            <person name="Montmayeur A."/>
            <person name="Murphy C."/>
            <person name="Neiman D."/>
            <person name="Pearson M."/>
            <person name="Priest M."/>
            <person name="Roberts A."/>
            <person name="Saif S."/>
            <person name="Shea T."/>
            <person name="Shenoy N."/>
            <person name="Sisk P."/>
            <person name="Stolte C."/>
            <person name="Sykes S."/>
            <person name="Yandava C."/>
            <person name="Wortman J."/>
            <person name="Nusbaum C."/>
            <person name="Birren B."/>
        </authorList>
    </citation>
    <scope>NUCLEOTIDE SEQUENCE</scope>
    <source>
        <strain evidence="3">R3-111a-1</strain>
    </source>
</reference>
<feature type="compositionally biased region" description="Basic and acidic residues" evidence="1">
    <location>
        <begin position="56"/>
        <end position="73"/>
    </location>
</feature>
<evidence type="ECO:0000256" key="1">
    <source>
        <dbReference type="SAM" id="MobiDB-lite"/>
    </source>
</evidence>
<dbReference type="eggNOG" id="ENOG502RQNQ">
    <property type="taxonomic scope" value="Eukaryota"/>
</dbReference>
<reference evidence="4" key="5">
    <citation type="submission" date="2018-04" db="UniProtKB">
        <authorList>
            <consortium name="EnsemblFungi"/>
        </authorList>
    </citation>
    <scope>IDENTIFICATION</scope>
    <source>
        <strain evidence="4">R3-111a-1</strain>
    </source>
</reference>
<dbReference type="GeneID" id="20348619"/>